<organism evidence="1 2">
    <name type="scientific">Gossypium trilobum</name>
    <dbReference type="NCBI Taxonomy" id="34281"/>
    <lineage>
        <taxon>Eukaryota</taxon>
        <taxon>Viridiplantae</taxon>
        <taxon>Streptophyta</taxon>
        <taxon>Embryophyta</taxon>
        <taxon>Tracheophyta</taxon>
        <taxon>Spermatophyta</taxon>
        <taxon>Magnoliopsida</taxon>
        <taxon>eudicotyledons</taxon>
        <taxon>Gunneridae</taxon>
        <taxon>Pentapetalae</taxon>
        <taxon>rosids</taxon>
        <taxon>malvids</taxon>
        <taxon>Malvales</taxon>
        <taxon>Malvaceae</taxon>
        <taxon>Malvoideae</taxon>
        <taxon>Gossypium</taxon>
    </lineage>
</organism>
<keyword evidence="2" id="KW-1185">Reference proteome</keyword>
<feature type="non-terminal residue" evidence="1">
    <location>
        <position position="27"/>
    </location>
</feature>
<evidence type="ECO:0000313" key="1">
    <source>
        <dbReference type="EMBL" id="MBA0779287.1"/>
    </source>
</evidence>
<name>A0A7J9F1W0_9ROSI</name>
<protein>
    <submittedName>
        <fullName evidence="1">Uncharacterized protein</fullName>
    </submittedName>
</protein>
<sequence length="27" mass="3545">MMRMERKTMLRKWIGFLVFWRKFKPLD</sequence>
<accession>A0A7J9F1W0</accession>
<proteinExistence type="predicted"/>
<reference evidence="1 2" key="1">
    <citation type="journal article" date="2019" name="Genome Biol. Evol.">
        <title>Insights into the evolution of the New World diploid cottons (Gossypium, subgenus Houzingenia) based on genome sequencing.</title>
        <authorList>
            <person name="Grover C.E."/>
            <person name="Arick M.A. 2nd"/>
            <person name="Thrash A."/>
            <person name="Conover J.L."/>
            <person name="Sanders W.S."/>
            <person name="Peterson D.G."/>
            <person name="Frelichowski J.E."/>
            <person name="Scheffler J.A."/>
            <person name="Scheffler B.E."/>
            <person name="Wendel J.F."/>
        </authorList>
    </citation>
    <scope>NUCLEOTIDE SEQUENCE [LARGE SCALE GENOMIC DNA]</scope>
    <source>
        <strain evidence="1">8</strain>
        <tissue evidence="1">Leaf</tissue>
    </source>
</reference>
<evidence type="ECO:0000313" key="2">
    <source>
        <dbReference type="Proteomes" id="UP000593568"/>
    </source>
</evidence>
<dbReference type="EMBL" id="JABEZW010000011">
    <property type="protein sequence ID" value="MBA0779287.1"/>
    <property type="molecule type" value="Genomic_DNA"/>
</dbReference>
<dbReference type="AlphaFoldDB" id="A0A7J9F1W0"/>
<dbReference type="Proteomes" id="UP000593568">
    <property type="component" value="Unassembled WGS sequence"/>
</dbReference>
<gene>
    <name evidence="1" type="ORF">Gotri_003554</name>
</gene>
<comment type="caution">
    <text evidence="1">The sequence shown here is derived from an EMBL/GenBank/DDBJ whole genome shotgun (WGS) entry which is preliminary data.</text>
</comment>